<evidence type="ECO:0000256" key="5">
    <source>
        <dbReference type="ARBA" id="ARBA00022741"/>
    </source>
</evidence>
<feature type="zinc finger region" description="C4-type" evidence="17">
    <location>
        <begin position="264"/>
        <end position="291"/>
    </location>
</feature>
<evidence type="ECO:0000256" key="11">
    <source>
        <dbReference type="ARBA" id="ARBA00022881"/>
    </source>
</evidence>
<name>A0A1F6GVD8_9PROT</name>
<organism evidence="19 20">
    <name type="scientific">Candidatus Lambdaproteobacteria bacterium RIFOXYD2_FULL_56_26</name>
    <dbReference type="NCBI Taxonomy" id="1817773"/>
    <lineage>
        <taxon>Bacteria</taxon>
        <taxon>Pseudomonadati</taxon>
        <taxon>Pseudomonadota</taxon>
        <taxon>Candidatus Lambdaproteobacteria</taxon>
    </lineage>
</organism>
<keyword evidence="3 17" id="KW-0479">Metal-binding</keyword>
<dbReference type="InterPro" id="IPR041102">
    <property type="entry name" value="UvrA_inter"/>
</dbReference>
<keyword evidence="11 17" id="KW-0267">Excision nuclease</keyword>
<dbReference type="PROSITE" id="PS50893">
    <property type="entry name" value="ABC_TRANSPORTER_2"/>
    <property type="match status" value="2"/>
</dbReference>
<dbReference type="GO" id="GO:0005524">
    <property type="term" value="F:ATP binding"/>
    <property type="evidence" value="ECO:0007669"/>
    <property type="project" value="UniProtKB-UniRule"/>
</dbReference>
<keyword evidence="5 17" id="KW-0547">Nucleotide-binding</keyword>
<dbReference type="InterPro" id="IPR027417">
    <property type="entry name" value="P-loop_NTPase"/>
</dbReference>
<evidence type="ECO:0000256" key="12">
    <source>
        <dbReference type="ARBA" id="ARBA00023125"/>
    </source>
</evidence>
<dbReference type="HAMAP" id="MF_00205">
    <property type="entry name" value="UvrA"/>
    <property type="match status" value="1"/>
</dbReference>
<evidence type="ECO:0000256" key="8">
    <source>
        <dbReference type="ARBA" id="ARBA00022771"/>
    </source>
</evidence>
<dbReference type="GO" id="GO:0016887">
    <property type="term" value="F:ATP hydrolysis activity"/>
    <property type="evidence" value="ECO:0007669"/>
    <property type="project" value="InterPro"/>
</dbReference>
<protein>
    <recommendedName>
        <fullName evidence="15 17">UvrABC system protein A</fullName>
        <shortName evidence="17">UvrA protein</shortName>
    </recommendedName>
    <alternativeName>
        <fullName evidence="16 17">Excinuclease ABC subunit A</fullName>
    </alternativeName>
</protein>
<evidence type="ECO:0000256" key="2">
    <source>
        <dbReference type="ARBA" id="ARBA00022490"/>
    </source>
</evidence>
<comment type="function">
    <text evidence="17">The UvrABC repair system catalyzes the recognition and processing of DNA lesions. UvrA is an ATPase and a DNA-binding protein. A damage recognition complex composed of 2 UvrA and 2 UvrB subunits scans DNA for abnormalities. When the presence of a lesion has been verified by UvrB, the UvrA molecules dissociate.</text>
</comment>
<evidence type="ECO:0000256" key="3">
    <source>
        <dbReference type="ARBA" id="ARBA00022723"/>
    </source>
</evidence>
<dbReference type="Pfam" id="PF17755">
    <property type="entry name" value="UvrA_DNA-bind"/>
    <property type="match status" value="1"/>
</dbReference>
<comment type="caution">
    <text evidence="19">The sequence shown here is derived from an EMBL/GenBank/DDBJ whole genome shotgun (WGS) entry which is preliminary data.</text>
</comment>
<dbReference type="Pfam" id="PF17760">
    <property type="entry name" value="UvrA_inter"/>
    <property type="match status" value="1"/>
</dbReference>
<dbReference type="EMBL" id="MFNF01000025">
    <property type="protein sequence ID" value="OGH02094.1"/>
    <property type="molecule type" value="Genomic_DNA"/>
</dbReference>
<dbReference type="GO" id="GO:0009380">
    <property type="term" value="C:excinuclease repair complex"/>
    <property type="evidence" value="ECO:0007669"/>
    <property type="project" value="InterPro"/>
</dbReference>
<keyword evidence="2 17" id="KW-0963">Cytoplasm</keyword>
<dbReference type="InterPro" id="IPR004602">
    <property type="entry name" value="UvrA"/>
</dbReference>
<evidence type="ECO:0000259" key="18">
    <source>
        <dbReference type="PROSITE" id="PS50893"/>
    </source>
</evidence>
<gene>
    <name evidence="17" type="primary">uvrA</name>
    <name evidence="19" type="ORF">A2557_05290</name>
</gene>
<evidence type="ECO:0000256" key="16">
    <source>
        <dbReference type="ARBA" id="ARBA00042156"/>
    </source>
</evidence>
<dbReference type="Proteomes" id="UP000177583">
    <property type="component" value="Unassembled WGS sequence"/>
</dbReference>
<keyword evidence="4 17" id="KW-0677">Repeat</keyword>
<dbReference type="CDD" id="cd03271">
    <property type="entry name" value="ABC_UvrA_II"/>
    <property type="match status" value="1"/>
</dbReference>
<evidence type="ECO:0000256" key="17">
    <source>
        <dbReference type="HAMAP-Rule" id="MF_00205"/>
    </source>
</evidence>
<evidence type="ECO:0000256" key="9">
    <source>
        <dbReference type="ARBA" id="ARBA00022833"/>
    </source>
</evidence>
<evidence type="ECO:0000256" key="10">
    <source>
        <dbReference type="ARBA" id="ARBA00022840"/>
    </source>
</evidence>
<proteinExistence type="inferred from homology"/>
<dbReference type="FunFam" id="1.20.1580.10:FF:000002">
    <property type="entry name" value="UvrABC system protein A"/>
    <property type="match status" value="1"/>
</dbReference>
<comment type="subcellular location">
    <subcellularLocation>
        <location evidence="1 17">Cytoplasm</location>
    </subcellularLocation>
</comment>
<accession>A0A1F6GVD8</accession>
<dbReference type="Gene3D" id="1.20.1580.10">
    <property type="entry name" value="ABC transporter ATPase like domain"/>
    <property type="match status" value="3"/>
</dbReference>
<keyword evidence="12 17" id="KW-0238">DNA-binding</keyword>
<feature type="zinc finger region" description="C4-type" evidence="17">
    <location>
        <begin position="740"/>
        <end position="766"/>
    </location>
</feature>
<dbReference type="InterPro" id="IPR003439">
    <property type="entry name" value="ABC_transporter-like_ATP-bd"/>
</dbReference>
<evidence type="ECO:0000256" key="14">
    <source>
        <dbReference type="ARBA" id="ARBA00038000"/>
    </source>
</evidence>
<evidence type="ECO:0000256" key="6">
    <source>
        <dbReference type="ARBA" id="ARBA00022763"/>
    </source>
</evidence>
<dbReference type="GO" id="GO:0009381">
    <property type="term" value="F:excinuclease ABC activity"/>
    <property type="evidence" value="ECO:0007669"/>
    <property type="project" value="UniProtKB-UniRule"/>
</dbReference>
<evidence type="ECO:0000256" key="15">
    <source>
        <dbReference type="ARBA" id="ARBA00039316"/>
    </source>
</evidence>
<dbReference type="Gene3D" id="1.10.8.280">
    <property type="entry name" value="ABC transporter ATPase domain-like"/>
    <property type="match status" value="1"/>
</dbReference>
<comment type="similarity">
    <text evidence="14 17">Belongs to the ABC transporter superfamily. UvrA family.</text>
</comment>
<keyword evidence="17" id="KW-0742">SOS response</keyword>
<dbReference type="GO" id="GO:0008270">
    <property type="term" value="F:zinc ion binding"/>
    <property type="evidence" value="ECO:0007669"/>
    <property type="project" value="UniProtKB-UniRule"/>
</dbReference>
<keyword evidence="6 17" id="KW-0227">DNA damage</keyword>
<evidence type="ECO:0000313" key="20">
    <source>
        <dbReference type="Proteomes" id="UP000177583"/>
    </source>
</evidence>
<keyword evidence="10 17" id="KW-0067">ATP-binding</keyword>
<feature type="binding site" evidence="17">
    <location>
        <begin position="641"/>
        <end position="648"/>
    </location>
    <ligand>
        <name>ATP</name>
        <dbReference type="ChEBI" id="CHEBI:30616"/>
    </ligand>
</feature>
<dbReference type="SUPFAM" id="SSF52540">
    <property type="entry name" value="P-loop containing nucleoside triphosphate hydrolases"/>
    <property type="match status" value="2"/>
</dbReference>
<dbReference type="PANTHER" id="PTHR43152">
    <property type="entry name" value="UVRABC SYSTEM PROTEIN A"/>
    <property type="match status" value="1"/>
</dbReference>
<feature type="binding site" evidence="17">
    <location>
        <begin position="40"/>
        <end position="47"/>
    </location>
    <ligand>
        <name>ATP</name>
        <dbReference type="ChEBI" id="CHEBI:30616"/>
    </ligand>
</feature>
<feature type="domain" description="ABC transporter" evidence="18">
    <location>
        <begin position="349"/>
        <end position="594"/>
    </location>
</feature>
<dbReference type="GO" id="GO:0006289">
    <property type="term" value="P:nucleotide-excision repair"/>
    <property type="evidence" value="ECO:0007669"/>
    <property type="project" value="UniProtKB-UniRule"/>
</dbReference>
<dbReference type="PANTHER" id="PTHR43152:SF3">
    <property type="entry name" value="UVRABC SYSTEM PROTEIN A"/>
    <property type="match status" value="1"/>
</dbReference>
<sequence length="942" mass="104052">MSSKDYKSLHEFISVRGACEHNLKKIDVDIPRHKFVVITGLSGSGKSSLAFDTIYAEGQRRYVESLSAYARQFLDQMQKPAVESIEGLTPTISIEQRTGKATPRSTVATTTEIYDYLRVLFARAGTPYCPHCGIEISAQSAEDIVETLMAYPEGTRLHLLAPLVRGKKGEHKEVFDYARREGFTRLRVDGEMWEIEALKPLKKTFKHDIEAVVDRIVVRDSARTRLNDSVELALKVADGLMIALLEDKEGGNKEEVSFSEKFACPEHGSVLEELSPRIFSFNSPYGSCPSCLGLGTLMEPSPELIVPDPSLSLEDGALAAWKKCGSGLGGFYKSSSRYLAKLFKISLETPWADLPESIQTQILFGAKRAVDGVEWEGVIPNLTYRFWSTESESQKEKIHEFMTAQPCHTCEGKRLRPEILSVRISGRNIMELTQMTILEAHRYFVELSLNPEKTQIAEPIQKAVVERLGFLINVGLDYLTLDRVTNSLSGGEAQRIRLASQVGAKLVGVTYVLDEPTIGLHQRDNDRLLDTLVHLRDIGNTVIVVEHDEDVIRRADHLIDIGPLAGKNGGRIVAQGTPAEVIKEGKSLTAQYLNGTREIPFPKVRRKPTKGEWITLVGAAENNLKSVKVEIPLGLLVCVTGVSGSGKSSLVNDCLLNGMLKELGSVRTQTGKFQKLLGVEKIDKVIDIDQSPIGRTSRSNPATYTGVFDLIRTLFAAVPEAKTRGYTPGRFSFNVKGGRCEACQGQGIKVIEMHFLPDVHVPCETCRGTRYNKETLQVKFKGKNIAEVLDLAIEDGVTFFENHPNIHVGLKTLLDVGLGYVHLGQPSPTLSGGEAQRIKLASELSKRATGRTFYILDEPTTGLHFEDIRKLMEVLQRLVDLGNTVVIIEHNLDVIKGADWIIDLGPEGGARGGELVFAGPPEKLVLCKESYTGKYLGPHLKR</sequence>
<dbReference type="GO" id="GO:0005737">
    <property type="term" value="C:cytoplasm"/>
    <property type="evidence" value="ECO:0007669"/>
    <property type="project" value="UniProtKB-SubCell"/>
</dbReference>
<dbReference type="NCBIfam" id="TIGR00630">
    <property type="entry name" value="uvra"/>
    <property type="match status" value="1"/>
</dbReference>
<dbReference type="GO" id="GO:0003677">
    <property type="term" value="F:DNA binding"/>
    <property type="evidence" value="ECO:0007669"/>
    <property type="project" value="UniProtKB-UniRule"/>
</dbReference>
<keyword evidence="9 17" id="KW-0862">Zinc</keyword>
<dbReference type="PROSITE" id="PS00211">
    <property type="entry name" value="ABC_TRANSPORTER_1"/>
    <property type="match status" value="2"/>
</dbReference>
<dbReference type="InterPro" id="IPR017871">
    <property type="entry name" value="ABC_transporter-like_CS"/>
</dbReference>
<evidence type="ECO:0000313" key="19">
    <source>
        <dbReference type="EMBL" id="OGH02094.1"/>
    </source>
</evidence>
<dbReference type="Gene3D" id="3.40.50.300">
    <property type="entry name" value="P-loop containing nucleotide triphosphate hydrolases"/>
    <property type="match status" value="3"/>
</dbReference>
<dbReference type="GO" id="GO:0009432">
    <property type="term" value="P:SOS response"/>
    <property type="evidence" value="ECO:0007669"/>
    <property type="project" value="UniProtKB-UniRule"/>
</dbReference>
<reference evidence="19 20" key="1">
    <citation type="journal article" date="2016" name="Nat. Commun.">
        <title>Thousands of microbial genomes shed light on interconnected biogeochemical processes in an aquifer system.</title>
        <authorList>
            <person name="Anantharaman K."/>
            <person name="Brown C.T."/>
            <person name="Hug L.A."/>
            <person name="Sharon I."/>
            <person name="Castelle C.J."/>
            <person name="Probst A.J."/>
            <person name="Thomas B.C."/>
            <person name="Singh A."/>
            <person name="Wilkins M.J."/>
            <person name="Karaoz U."/>
            <person name="Brodie E.L."/>
            <person name="Williams K.H."/>
            <person name="Hubbard S.S."/>
            <person name="Banfield J.F."/>
        </authorList>
    </citation>
    <scope>NUCLEOTIDE SEQUENCE [LARGE SCALE GENOMIC DNA]</scope>
</reference>
<dbReference type="NCBIfam" id="NF001503">
    <property type="entry name" value="PRK00349.1"/>
    <property type="match status" value="1"/>
</dbReference>
<keyword evidence="8 17" id="KW-0863">Zinc-finger</keyword>
<dbReference type="InterPro" id="IPR041552">
    <property type="entry name" value="UvrA_DNA-bd"/>
</dbReference>
<dbReference type="Gene3D" id="3.30.190.20">
    <property type="match status" value="1"/>
</dbReference>
<evidence type="ECO:0000256" key="7">
    <source>
        <dbReference type="ARBA" id="ARBA00022769"/>
    </source>
</evidence>
<feature type="domain" description="ABC transporter" evidence="18">
    <location>
        <begin position="599"/>
        <end position="937"/>
    </location>
</feature>
<evidence type="ECO:0000256" key="13">
    <source>
        <dbReference type="ARBA" id="ARBA00023204"/>
    </source>
</evidence>
<evidence type="ECO:0000256" key="4">
    <source>
        <dbReference type="ARBA" id="ARBA00022737"/>
    </source>
</evidence>
<dbReference type="AlphaFoldDB" id="A0A1F6GVD8"/>
<evidence type="ECO:0000256" key="1">
    <source>
        <dbReference type="ARBA" id="ARBA00004496"/>
    </source>
</evidence>
<comment type="subunit">
    <text evidence="17">Forms a heterotetramer with UvrB during the search for lesions.</text>
</comment>
<keyword evidence="7 17" id="KW-0228">DNA excision</keyword>
<keyword evidence="13 17" id="KW-0234">DNA repair</keyword>